<proteinExistence type="predicted"/>
<organism evidence="2 3">
    <name type="scientific">Rhizopogon vesiculosus</name>
    <dbReference type="NCBI Taxonomy" id="180088"/>
    <lineage>
        <taxon>Eukaryota</taxon>
        <taxon>Fungi</taxon>
        <taxon>Dikarya</taxon>
        <taxon>Basidiomycota</taxon>
        <taxon>Agaricomycotina</taxon>
        <taxon>Agaricomycetes</taxon>
        <taxon>Agaricomycetidae</taxon>
        <taxon>Boletales</taxon>
        <taxon>Suillineae</taxon>
        <taxon>Rhizopogonaceae</taxon>
        <taxon>Rhizopogon</taxon>
    </lineage>
</organism>
<keyword evidence="1" id="KW-0472">Membrane</keyword>
<sequence length="210" mass="22546">MSNGGQSNSDVHPDRPISLRHPSNGWIGKSFSLLSFVPFMIYYQMGAWVHLTFMSLMESTSVDCIREPAAPPAQPPMPVVRPLHAPKVLENASSSPVGHLVSVLMQFSAQVQGPASRSSKVVKKKSKLTKSDYIVLEGITRAAFITSYLSVHDLSQVFSPGVHSGPPFKLYWTGSVGGKGGATTIDNGTSLSRASKSCSCNSSKYRVGFA</sequence>
<keyword evidence="1" id="KW-1133">Transmembrane helix</keyword>
<accession>A0A1J8R1P2</accession>
<keyword evidence="3" id="KW-1185">Reference proteome</keyword>
<dbReference type="OrthoDB" id="3261928at2759"/>
<evidence type="ECO:0000256" key="1">
    <source>
        <dbReference type="SAM" id="Phobius"/>
    </source>
</evidence>
<dbReference type="EMBL" id="LVVM01001803">
    <property type="protein sequence ID" value="OJA17812.1"/>
    <property type="molecule type" value="Genomic_DNA"/>
</dbReference>
<comment type="caution">
    <text evidence="2">The sequence shown here is derived from an EMBL/GenBank/DDBJ whole genome shotgun (WGS) entry which is preliminary data.</text>
</comment>
<evidence type="ECO:0000313" key="3">
    <source>
        <dbReference type="Proteomes" id="UP000183567"/>
    </source>
</evidence>
<feature type="transmembrane region" description="Helical" evidence="1">
    <location>
        <begin position="31"/>
        <end position="51"/>
    </location>
</feature>
<name>A0A1J8R1P2_9AGAM</name>
<keyword evidence="1" id="KW-0812">Transmembrane</keyword>
<dbReference type="AlphaFoldDB" id="A0A1J8R1P2"/>
<evidence type="ECO:0000313" key="2">
    <source>
        <dbReference type="EMBL" id="OJA17812.1"/>
    </source>
</evidence>
<reference evidence="2 3" key="1">
    <citation type="submission" date="2016-03" db="EMBL/GenBank/DDBJ databases">
        <title>Comparative genomics of the ectomycorrhizal sister species Rhizopogon vinicolor and Rhizopogon vesiculosus (Basidiomycota: Boletales) reveals a divergence of the mating type B locus.</title>
        <authorList>
            <person name="Mujic A.B."/>
            <person name="Kuo A."/>
            <person name="Tritt A."/>
            <person name="Lipzen A."/>
            <person name="Chen C."/>
            <person name="Johnson J."/>
            <person name="Sharma A."/>
            <person name="Barry K."/>
            <person name="Grigoriev I.V."/>
            <person name="Spatafora J.W."/>
        </authorList>
    </citation>
    <scope>NUCLEOTIDE SEQUENCE [LARGE SCALE GENOMIC DNA]</scope>
    <source>
        <strain evidence="2 3">AM-OR11-056</strain>
    </source>
</reference>
<protein>
    <submittedName>
        <fullName evidence="2">Uncharacterized protein</fullName>
    </submittedName>
</protein>
<gene>
    <name evidence="2" type="ORF">AZE42_08391</name>
</gene>
<dbReference type="Proteomes" id="UP000183567">
    <property type="component" value="Unassembled WGS sequence"/>
</dbReference>